<evidence type="ECO:0000313" key="3">
    <source>
        <dbReference type="Proteomes" id="UP000186817"/>
    </source>
</evidence>
<comment type="caution">
    <text evidence="2">The sequence shown here is derived from an EMBL/GenBank/DDBJ whole genome shotgun (WGS) entry which is preliminary data.</text>
</comment>
<feature type="region of interest" description="Disordered" evidence="1">
    <location>
        <begin position="52"/>
        <end position="115"/>
    </location>
</feature>
<sequence length="136" mass="15693">MLESGSLVEVCRRQEEFFDDQTFEKSRLQIYKALERRLRSKEPMLNWTVLADELDDRQSSSSDPAESFLRKAEVDAEEEAAAAKKAAAAERQSRAEAARRARQLQEEERRKQRQACHQELVIIANEMGFDSTKIMA</sequence>
<feature type="compositionally biased region" description="Basic and acidic residues" evidence="1">
    <location>
        <begin position="87"/>
        <end position="110"/>
    </location>
</feature>
<accession>A0A1Q9BU32</accession>
<feature type="non-terminal residue" evidence="2">
    <location>
        <position position="136"/>
    </location>
</feature>
<gene>
    <name evidence="2" type="ORF">AK812_SmicGene46334</name>
</gene>
<keyword evidence="3" id="KW-1185">Reference proteome</keyword>
<reference evidence="2 3" key="1">
    <citation type="submission" date="2016-02" db="EMBL/GenBank/DDBJ databases">
        <title>Genome analysis of coral dinoflagellate symbionts highlights evolutionary adaptations to a symbiotic lifestyle.</title>
        <authorList>
            <person name="Aranda M."/>
            <person name="Li Y."/>
            <person name="Liew Y.J."/>
            <person name="Baumgarten S."/>
            <person name="Simakov O."/>
            <person name="Wilson M."/>
            <person name="Piel J."/>
            <person name="Ashoor H."/>
            <person name="Bougouffa S."/>
            <person name="Bajic V.B."/>
            <person name="Ryu T."/>
            <person name="Ravasi T."/>
            <person name="Bayer T."/>
            <person name="Micklem G."/>
            <person name="Kim H."/>
            <person name="Bhak J."/>
            <person name="Lajeunesse T.C."/>
            <person name="Voolstra C.R."/>
        </authorList>
    </citation>
    <scope>NUCLEOTIDE SEQUENCE [LARGE SCALE GENOMIC DNA]</scope>
    <source>
        <strain evidence="2 3">CCMP2467</strain>
    </source>
</reference>
<evidence type="ECO:0000256" key="1">
    <source>
        <dbReference type="SAM" id="MobiDB-lite"/>
    </source>
</evidence>
<dbReference type="AlphaFoldDB" id="A0A1Q9BU32"/>
<organism evidence="2 3">
    <name type="scientific">Symbiodinium microadriaticum</name>
    <name type="common">Dinoflagellate</name>
    <name type="synonym">Zooxanthella microadriatica</name>
    <dbReference type="NCBI Taxonomy" id="2951"/>
    <lineage>
        <taxon>Eukaryota</taxon>
        <taxon>Sar</taxon>
        <taxon>Alveolata</taxon>
        <taxon>Dinophyceae</taxon>
        <taxon>Suessiales</taxon>
        <taxon>Symbiodiniaceae</taxon>
        <taxon>Symbiodinium</taxon>
    </lineage>
</organism>
<proteinExistence type="predicted"/>
<protein>
    <submittedName>
        <fullName evidence="2">Uncharacterized protein</fullName>
    </submittedName>
</protein>
<evidence type="ECO:0000313" key="2">
    <source>
        <dbReference type="EMBL" id="OLP74198.1"/>
    </source>
</evidence>
<dbReference type="EMBL" id="LSRX01004118">
    <property type="protein sequence ID" value="OLP74198.1"/>
    <property type="molecule type" value="Genomic_DNA"/>
</dbReference>
<name>A0A1Q9BU32_SYMMI</name>
<dbReference type="Proteomes" id="UP000186817">
    <property type="component" value="Unassembled WGS sequence"/>
</dbReference>